<dbReference type="Gene3D" id="1.10.10.10">
    <property type="entry name" value="Winged helix-like DNA-binding domain superfamily/Winged helix DNA-binding domain"/>
    <property type="match status" value="1"/>
</dbReference>
<name>A0A2T7BE51_9BACT</name>
<dbReference type="Pfam" id="PF12840">
    <property type="entry name" value="HTH_20"/>
    <property type="match status" value="1"/>
</dbReference>
<dbReference type="PROSITE" id="PS50987">
    <property type="entry name" value="HTH_ARSR_2"/>
    <property type="match status" value="1"/>
</dbReference>
<dbReference type="InterPro" id="IPR011991">
    <property type="entry name" value="ArsR-like_HTH"/>
</dbReference>
<dbReference type="PANTHER" id="PTHR38600">
    <property type="entry name" value="TRANSCRIPTIONAL REGULATORY PROTEIN"/>
    <property type="match status" value="1"/>
</dbReference>
<feature type="domain" description="HTH arsR-type" evidence="1">
    <location>
        <begin position="1"/>
        <end position="90"/>
    </location>
</feature>
<evidence type="ECO:0000259" key="1">
    <source>
        <dbReference type="PROSITE" id="PS50987"/>
    </source>
</evidence>
<dbReference type="GO" id="GO:0003700">
    <property type="term" value="F:DNA-binding transcription factor activity"/>
    <property type="evidence" value="ECO:0007669"/>
    <property type="project" value="InterPro"/>
</dbReference>
<dbReference type="CDD" id="cd00090">
    <property type="entry name" value="HTH_ARSR"/>
    <property type="match status" value="1"/>
</dbReference>
<dbReference type="EMBL" id="QCYK01000003">
    <property type="protein sequence ID" value="PUZ23361.1"/>
    <property type="molecule type" value="Genomic_DNA"/>
</dbReference>
<evidence type="ECO:0000313" key="3">
    <source>
        <dbReference type="Proteomes" id="UP000244450"/>
    </source>
</evidence>
<dbReference type="Proteomes" id="UP000244450">
    <property type="component" value="Unassembled WGS sequence"/>
</dbReference>
<dbReference type="RefSeq" id="WP_108689122.1">
    <property type="nucleotide sequence ID" value="NZ_QCYK01000003.1"/>
</dbReference>
<organism evidence="2 3">
    <name type="scientific">Chitinophaga parva</name>
    <dbReference type="NCBI Taxonomy" id="2169414"/>
    <lineage>
        <taxon>Bacteria</taxon>
        <taxon>Pseudomonadati</taxon>
        <taxon>Bacteroidota</taxon>
        <taxon>Chitinophagia</taxon>
        <taxon>Chitinophagales</taxon>
        <taxon>Chitinophagaceae</taxon>
        <taxon>Chitinophaga</taxon>
    </lineage>
</organism>
<keyword evidence="3" id="KW-1185">Reference proteome</keyword>
<dbReference type="InterPro" id="IPR036388">
    <property type="entry name" value="WH-like_DNA-bd_sf"/>
</dbReference>
<dbReference type="SMART" id="SM00418">
    <property type="entry name" value="HTH_ARSR"/>
    <property type="match status" value="1"/>
</dbReference>
<dbReference type="NCBIfam" id="NF033788">
    <property type="entry name" value="HTH_metalloreg"/>
    <property type="match status" value="1"/>
</dbReference>
<protein>
    <submittedName>
        <fullName evidence="2">Transcriptional regulator</fullName>
    </submittedName>
</protein>
<evidence type="ECO:0000313" key="2">
    <source>
        <dbReference type="EMBL" id="PUZ23361.1"/>
    </source>
</evidence>
<accession>A0A2T7BE51</accession>
<dbReference type="PANTHER" id="PTHR38600:SF2">
    <property type="entry name" value="SLL0088 PROTEIN"/>
    <property type="match status" value="1"/>
</dbReference>
<dbReference type="InterPro" id="IPR001845">
    <property type="entry name" value="HTH_ArsR_DNA-bd_dom"/>
</dbReference>
<sequence length="113" mass="13126">MKARRDVYQAIADPTRRAIIGMIAAGPQNVNTIAEHFTVTRQAISLHVKILEDCGLIVIHRQGRDRFCEAQLDQLSEVASWVEQYRQHYERKLDKLETYLEQLKKAKYGKSKK</sequence>
<dbReference type="OrthoDB" id="9799175at2"/>
<comment type="caution">
    <text evidence="2">The sequence shown here is derived from an EMBL/GenBank/DDBJ whole genome shotgun (WGS) entry which is preliminary data.</text>
</comment>
<gene>
    <name evidence="2" type="ORF">DCC81_23550</name>
</gene>
<dbReference type="PRINTS" id="PR00778">
    <property type="entry name" value="HTHARSR"/>
</dbReference>
<dbReference type="SUPFAM" id="SSF46785">
    <property type="entry name" value="Winged helix' DNA-binding domain"/>
    <property type="match status" value="1"/>
</dbReference>
<reference evidence="2 3" key="1">
    <citation type="submission" date="2018-04" db="EMBL/GenBank/DDBJ databases">
        <title>Chitinophaga fuyangensis sp. nov., isolated from soil in a chemical factory.</title>
        <authorList>
            <person name="Chen K."/>
        </authorList>
    </citation>
    <scope>NUCLEOTIDE SEQUENCE [LARGE SCALE GENOMIC DNA]</scope>
    <source>
        <strain evidence="2 3">LY-1</strain>
    </source>
</reference>
<dbReference type="AlphaFoldDB" id="A0A2T7BE51"/>
<proteinExistence type="predicted"/>
<dbReference type="InterPro" id="IPR036390">
    <property type="entry name" value="WH_DNA-bd_sf"/>
</dbReference>